<feature type="region of interest" description="Disordered" evidence="7">
    <location>
        <begin position="413"/>
        <end position="452"/>
    </location>
</feature>
<dbReference type="Proteomes" id="UP000030671">
    <property type="component" value="Unassembled WGS sequence"/>
</dbReference>
<dbReference type="GO" id="GO:0000722">
    <property type="term" value="P:telomere maintenance via recombination"/>
    <property type="evidence" value="ECO:0007669"/>
    <property type="project" value="TreeGrafter"/>
</dbReference>
<dbReference type="HOGENOM" id="CLU_044372_1_0_1"/>
<dbReference type="InterPro" id="IPR027417">
    <property type="entry name" value="P-loop_NTPase"/>
</dbReference>
<dbReference type="EMBL" id="KI925455">
    <property type="protein sequence ID" value="ETW85526.1"/>
    <property type="molecule type" value="Genomic_DNA"/>
</dbReference>
<keyword evidence="4" id="KW-0067">ATP-binding</keyword>
<dbReference type="GO" id="GO:0071140">
    <property type="term" value="P:resolution of mitotic recombination intermediates"/>
    <property type="evidence" value="ECO:0007669"/>
    <property type="project" value="TreeGrafter"/>
</dbReference>
<dbReference type="PANTHER" id="PTHR46487">
    <property type="entry name" value="DNA REPAIR PROTEIN XRCC3"/>
    <property type="match status" value="1"/>
</dbReference>
<dbReference type="InParanoid" id="W4KKC6"/>
<keyword evidence="10" id="KW-1185">Reference proteome</keyword>
<dbReference type="InterPro" id="IPR047348">
    <property type="entry name" value="XRCC3-like_C"/>
</dbReference>
<gene>
    <name evidence="9" type="ORF">HETIRDRAFT_309113</name>
</gene>
<dbReference type="GO" id="GO:0061982">
    <property type="term" value="P:meiosis I cell cycle process"/>
    <property type="evidence" value="ECO:0007669"/>
    <property type="project" value="UniProtKB-ARBA"/>
</dbReference>
<keyword evidence="6" id="KW-0539">Nucleus</keyword>
<dbReference type="GO" id="GO:0045003">
    <property type="term" value="P:double-strand break repair via synthesis-dependent strand annealing"/>
    <property type="evidence" value="ECO:0007669"/>
    <property type="project" value="TreeGrafter"/>
</dbReference>
<feature type="region of interest" description="Disordered" evidence="7">
    <location>
        <begin position="358"/>
        <end position="388"/>
    </location>
</feature>
<dbReference type="GO" id="GO:0005657">
    <property type="term" value="C:replication fork"/>
    <property type="evidence" value="ECO:0007669"/>
    <property type="project" value="TreeGrafter"/>
</dbReference>
<dbReference type="GO" id="GO:0005524">
    <property type="term" value="F:ATP binding"/>
    <property type="evidence" value="ECO:0007669"/>
    <property type="project" value="UniProtKB-KW"/>
</dbReference>
<dbReference type="SUPFAM" id="SSF52540">
    <property type="entry name" value="P-loop containing nucleoside triphosphate hydrolases"/>
    <property type="match status" value="1"/>
</dbReference>
<evidence type="ECO:0000256" key="5">
    <source>
        <dbReference type="ARBA" id="ARBA00023204"/>
    </source>
</evidence>
<keyword evidence="5" id="KW-0234">DNA repair</keyword>
<dbReference type="GO" id="GO:0140664">
    <property type="term" value="F:ATP-dependent DNA damage sensor activity"/>
    <property type="evidence" value="ECO:0007669"/>
    <property type="project" value="InterPro"/>
</dbReference>
<dbReference type="Pfam" id="PF08423">
    <property type="entry name" value="Rad51"/>
    <property type="match status" value="1"/>
</dbReference>
<dbReference type="PROSITE" id="PS50162">
    <property type="entry name" value="RECA_2"/>
    <property type="match status" value="1"/>
</dbReference>
<evidence type="ECO:0000256" key="1">
    <source>
        <dbReference type="ARBA" id="ARBA00004123"/>
    </source>
</evidence>
<dbReference type="Gene3D" id="3.40.50.300">
    <property type="entry name" value="P-loop containing nucleotide triphosphate hydrolases"/>
    <property type="match status" value="1"/>
</dbReference>
<evidence type="ECO:0000259" key="8">
    <source>
        <dbReference type="PROSITE" id="PS50162"/>
    </source>
</evidence>
<comment type="subcellular location">
    <subcellularLocation>
        <location evidence="1">Nucleus</location>
    </subcellularLocation>
</comment>
<evidence type="ECO:0000256" key="3">
    <source>
        <dbReference type="ARBA" id="ARBA00022763"/>
    </source>
</evidence>
<accession>W4KKC6</accession>
<protein>
    <recommendedName>
        <fullName evidence="8">RecA family profile 1 domain-containing protein</fullName>
    </recommendedName>
</protein>
<feature type="domain" description="RecA family profile 1" evidence="8">
    <location>
        <begin position="54"/>
        <end position="234"/>
    </location>
</feature>
<evidence type="ECO:0000256" key="7">
    <source>
        <dbReference type="SAM" id="MobiDB-lite"/>
    </source>
</evidence>
<dbReference type="eggNOG" id="KOG1564">
    <property type="taxonomic scope" value="Eukaryota"/>
</dbReference>
<evidence type="ECO:0000256" key="6">
    <source>
        <dbReference type="ARBA" id="ARBA00023242"/>
    </source>
</evidence>
<evidence type="ECO:0000256" key="4">
    <source>
        <dbReference type="ARBA" id="ARBA00022840"/>
    </source>
</evidence>
<dbReference type="InterPro" id="IPR020588">
    <property type="entry name" value="RecA_ATP-bd"/>
</dbReference>
<dbReference type="CDD" id="cd19491">
    <property type="entry name" value="XRCC3"/>
    <property type="match status" value="1"/>
</dbReference>
<dbReference type="GO" id="GO:0000400">
    <property type="term" value="F:four-way junction DNA binding"/>
    <property type="evidence" value="ECO:0007669"/>
    <property type="project" value="TreeGrafter"/>
</dbReference>
<proteinExistence type="predicted"/>
<feature type="compositionally biased region" description="Acidic residues" evidence="7">
    <location>
        <begin position="435"/>
        <end position="445"/>
    </location>
</feature>
<evidence type="ECO:0000313" key="10">
    <source>
        <dbReference type="Proteomes" id="UP000030671"/>
    </source>
</evidence>
<dbReference type="KEGG" id="hir:HETIRDRAFT_309113"/>
<evidence type="ECO:0000256" key="2">
    <source>
        <dbReference type="ARBA" id="ARBA00022741"/>
    </source>
</evidence>
<dbReference type="GO" id="GO:0090656">
    <property type="term" value="P:t-circle formation"/>
    <property type="evidence" value="ECO:0007669"/>
    <property type="project" value="TreeGrafter"/>
</dbReference>
<name>W4KKC6_HETIT</name>
<feature type="non-terminal residue" evidence="9">
    <location>
        <position position="1"/>
    </location>
</feature>
<dbReference type="GO" id="GO:0033065">
    <property type="term" value="C:Rad51C-XRCC3 complex"/>
    <property type="evidence" value="ECO:0007669"/>
    <property type="project" value="TreeGrafter"/>
</dbReference>
<dbReference type="OrthoDB" id="1861185at2759"/>
<dbReference type="FunCoup" id="W4KKC6">
    <property type="interactions" value="112"/>
</dbReference>
<keyword evidence="2" id="KW-0547">Nucleotide-binding</keyword>
<keyword evidence="3" id="KW-0227">DNA damage</keyword>
<dbReference type="STRING" id="747525.W4KKC6"/>
<dbReference type="AlphaFoldDB" id="W4KKC6"/>
<dbReference type="RefSeq" id="XP_009542378.1">
    <property type="nucleotide sequence ID" value="XM_009544083.1"/>
</dbReference>
<organism evidence="9 10">
    <name type="scientific">Heterobasidion irregulare (strain TC 32-1)</name>
    <dbReference type="NCBI Taxonomy" id="747525"/>
    <lineage>
        <taxon>Eukaryota</taxon>
        <taxon>Fungi</taxon>
        <taxon>Dikarya</taxon>
        <taxon>Basidiomycota</taxon>
        <taxon>Agaricomycotina</taxon>
        <taxon>Agaricomycetes</taxon>
        <taxon>Russulales</taxon>
        <taxon>Bondarzewiaceae</taxon>
        <taxon>Heterobasidion</taxon>
        <taxon>Heterobasidion annosum species complex</taxon>
    </lineage>
</organism>
<sequence>TGGLVKATDVLMIAPQDLARKCRVPLVEAQSIVDIVCRALDRPPSLLEDLERSGTDAFTTGDSTLDGILGGGIRPGMIWELAGEGASGKTQLALQLSLMVQLPSSKGGLSGSACYVTTYSVLPTTRLVEMLHENPLLSSSSCSLSNVKTVVAGSVGALQYILSNSVPALVESSATSGDMPVRLLVIDSLAEVFPEDRPSAAQLSERSKSVSDISKMLHRLASQYRMAVVIINHVVDVWAQGADRGVQGDLIYADQARFFSRADGIPGEGRKSAALGLAWANQINARIMLTRTHRRQALDELHGRETKRPRLETPVPRSAVEVQPYLVRRLTIIFSSVSQPGSLNFIITAQGVSSIDDEICFSSPPSDPRISSASHSSGLDSSPPQPLMAGVSINDVAYAENDLQSTLDVAELHDVEGQEDDEEAHYWKELGGDDALSENEGDVDESIFSSSA</sequence>
<dbReference type="PANTHER" id="PTHR46487:SF1">
    <property type="entry name" value="DNA REPAIR PROTEIN XRCC3"/>
    <property type="match status" value="1"/>
</dbReference>
<dbReference type="InterPro" id="IPR013632">
    <property type="entry name" value="Rad51_C"/>
</dbReference>
<evidence type="ECO:0000313" key="9">
    <source>
        <dbReference type="EMBL" id="ETW85526.1"/>
    </source>
</evidence>
<feature type="compositionally biased region" description="Low complexity" evidence="7">
    <location>
        <begin position="371"/>
        <end position="382"/>
    </location>
</feature>
<reference evidence="9 10" key="1">
    <citation type="journal article" date="2012" name="New Phytol.">
        <title>Insight into trade-off between wood decay and parasitism from the genome of a fungal forest pathogen.</title>
        <authorList>
            <person name="Olson A."/>
            <person name="Aerts A."/>
            <person name="Asiegbu F."/>
            <person name="Belbahri L."/>
            <person name="Bouzid O."/>
            <person name="Broberg A."/>
            <person name="Canback B."/>
            <person name="Coutinho P.M."/>
            <person name="Cullen D."/>
            <person name="Dalman K."/>
            <person name="Deflorio G."/>
            <person name="van Diepen L.T."/>
            <person name="Dunand C."/>
            <person name="Duplessis S."/>
            <person name="Durling M."/>
            <person name="Gonthier P."/>
            <person name="Grimwood J."/>
            <person name="Fossdal C.G."/>
            <person name="Hansson D."/>
            <person name="Henrissat B."/>
            <person name="Hietala A."/>
            <person name="Himmelstrand K."/>
            <person name="Hoffmeister D."/>
            <person name="Hogberg N."/>
            <person name="James T.Y."/>
            <person name="Karlsson M."/>
            <person name="Kohler A."/>
            <person name="Kues U."/>
            <person name="Lee Y.H."/>
            <person name="Lin Y.C."/>
            <person name="Lind M."/>
            <person name="Lindquist E."/>
            <person name="Lombard V."/>
            <person name="Lucas S."/>
            <person name="Lunden K."/>
            <person name="Morin E."/>
            <person name="Murat C."/>
            <person name="Park J."/>
            <person name="Raffaello T."/>
            <person name="Rouze P."/>
            <person name="Salamov A."/>
            <person name="Schmutz J."/>
            <person name="Solheim H."/>
            <person name="Stahlberg J."/>
            <person name="Velez H."/>
            <person name="de Vries R.P."/>
            <person name="Wiebenga A."/>
            <person name="Woodward S."/>
            <person name="Yakovlev I."/>
            <person name="Garbelotto M."/>
            <person name="Martin F."/>
            <person name="Grigoriev I.V."/>
            <person name="Stenlid J."/>
        </authorList>
    </citation>
    <scope>NUCLEOTIDE SEQUENCE [LARGE SCALE GENOMIC DNA]</scope>
    <source>
        <strain evidence="9 10">TC 32-1</strain>
    </source>
</reference>
<dbReference type="GeneID" id="20669644"/>